<dbReference type="EMBL" id="JACYXJ010000005">
    <property type="protein sequence ID" value="MBD8877652.1"/>
    <property type="molecule type" value="Genomic_DNA"/>
</dbReference>
<protein>
    <submittedName>
        <fullName evidence="1">ATP-binding protein</fullName>
    </submittedName>
</protein>
<proteinExistence type="predicted"/>
<dbReference type="Gene3D" id="3.40.50.300">
    <property type="entry name" value="P-loop containing nucleotide triphosphate hydrolases"/>
    <property type="match status" value="1"/>
</dbReference>
<keyword evidence="2" id="KW-1185">Reference proteome</keyword>
<dbReference type="SUPFAM" id="SSF52540">
    <property type="entry name" value="P-loop containing nucleoside triphosphate hydrolases"/>
    <property type="match status" value="1"/>
</dbReference>
<dbReference type="Proteomes" id="UP000615687">
    <property type="component" value="Unassembled WGS sequence"/>
</dbReference>
<keyword evidence="1" id="KW-0547">Nucleotide-binding</keyword>
<dbReference type="InterPro" id="IPR027417">
    <property type="entry name" value="P-loop_NTPase"/>
</dbReference>
<evidence type="ECO:0000313" key="1">
    <source>
        <dbReference type="EMBL" id="MBD8877652.1"/>
    </source>
</evidence>
<accession>A0ABR9CCU1</accession>
<keyword evidence="1" id="KW-0067">ATP-binding</keyword>
<sequence>MFRRVRNRLRWIRFVDLTYWGKSLLLAVVIGGLAGLLQALGFAPKVMVEVLEQAQGALAVVIRNVNESWGADRIVPDWATFGLLVGVAGLMVLRPMMPILWPGYPEILTPLKTPKDVGEDHPQYPGRPLVGRDEDKRGLRMFAGRSSGEHPRWIVISGPMGIGKTKLALEWMTELQAQGWDVGILSLAHSAKDIADARFRRETAILIDDANKADLRDRLEALLDHNERLRVLLTSQVDIPEFVSREIAADARLKERRWPTRRLDPLSDAELAKIAPDRSEEEVARADGRPLMVLLGSDPEKTIRARARDLMPAGSPDGNRYLAFASLAAPVDNKALRASLQSVPGLSERVVLHQGHERKEVKEFVPALSPEPLADTLLSLWFEEASQSEFEELISAACNANPDAVEARLFSLGRDMLGSSDVEAVRKSLHSIFYGRYPDRLQAHRDRAGAIVELSADNVTGTESKEFPALELEQLWGLASALPEEADIQLYLAMGAVNAINLYGEARKFDPMEVWGDRLVGLASLPERSGNANIQLHLVMGAFNAISRYAEARKFDPMEVWGDRLVGLASMPQWSGNANIQLHLAMGAVNAIDNYGEARKFDPMEEWGDRLVGLASMPQWSGNANIQLHLAMGAVNAIKRYGDAGKFASSEEWGDRLVGLASLPDWSGNADIQLHLAMGAVDAISRYGEARKFDPMKEWGDRLVGLTSLPQWSGNADIQLELARGAVNAIGRYGEARKFDPMKGWGDRLAGLASLPQWSENADIQLRLAMGAMNAITAYGEAGDFTSLEVWGDRLIELASRPQWSGNADIQLELARGAVNAIHRYCEAGEFVPVELWGDRLVGLASLPQWSGNADIQLQLAKSSVNAIRRYGRVNDNVSWKNWWHRLRTAVQRAPHSPQIQEIASGFGIGPTTGIE</sequence>
<gene>
    <name evidence="1" type="ORF">IG617_15245</name>
</gene>
<dbReference type="GO" id="GO:0005524">
    <property type="term" value="F:ATP binding"/>
    <property type="evidence" value="ECO:0007669"/>
    <property type="project" value="UniProtKB-KW"/>
</dbReference>
<reference evidence="1 2" key="1">
    <citation type="submission" date="2020-09" db="EMBL/GenBank/DDBJ databases">
        <title>The genome sequence of type strain Labrenzia polysiphoniae KACC 19711.</title>
        <authorList>
            <person name="Liu Y."/>
        </authorList>
    </citation>
    <scope>NUCLEOTIDE SEQUENCE [LARGE SCALE GENOMIC DNA]</scope>
    <source>
        <strain evidence="1 2">KACC 19711</strain>
    </source>
</reference>
<dbReference type="RefSeq" id="WP_192110088.1">
    <property type="nucleotide sequence ID" value="NZ_JACYXJ010000005.1"/>
</dbReference>
<comment type="caution">
    <text evidence="1">The sequence shown here is derived from an EMBL/GenBank/DDBJ whole genome shotgun (WGS) entry which is preliminary data.</text>
</comment>
<evidence type="ECO:0000313" key="2">
    <source>
        <dbReference type="Proteomes" id="UP000615687"/>
    </source>
</evidence>
<organism evidence="1 2">
    <name type="scientific">Roseibium polysiphoniae</name>
    <dbReference type="NCBI Taxonomy" id="2571221"/>
    <lineage>
        <taxon>Bacteria</taxon>
        <taxon>Pseudomonadati</taxon>
        <taxon>Pseudomonadota</taxon>
        <taxon>Alphaproteobacteria</taxon>
        <taxon>Hyphomicrobiales</taxon>
        <taxon>Stappiaceae</taxon>
        <taxon>Roseibium</taxon>
    </lineage>
</organism>
<name>A0ABR9CCU1_9HYPH</name>